<gene>
    <name evidence="2" type="ORF">Scep_024457</name>
</gene>
<comment type="caution">
    <text evidence="2">The sequence shown here is derived from an EMBL/GenBank/DDBJ whole genome shotgun (WGS) entry which is preliminary data.</text>
</comment>
<feature type="transmembrane region" description="Helical" evidence="1">
    <location>
        <begin position="102"/>
        <end position="123"/>
    </location>
</feature>
<dbReference type="AlphaFoldDB" id="A0AAP0F231"/>
<dbReference type="Proteomes" id="UP001419268">
    <property type="component" value="Unassembled WGS sequence"/>
</dbReference>
<sequence>MSRNMNEDAHRVACRCETEIVALCGLKYTLDMPRDACSASIENLKLGGLVLRDARCSDKFWSTIEAMDKEVKLLRLHRYSRCKNLEDTFDLKKKKKKVKVKIIYNIYILYYIIKLIYNIIYYYI</sequence>
<protein>
    <submittedName>
        <fullName evidence="2">Uncharacterized protein</fullName>
    </submittedName>
</protein>
<keyword evidence="3" id="KW-1185">Reference proteome</keyword>
<dbReference type="EMBL" id="JBBNAG010000010">
    <property type="protein sequence ID" value="KAK9101027.1"/>
    <property type="molecule type" value="Genomic_DNA"/>
</dbReference>
<keyword evidence="1" id="KW-0812">Transmembrane</keyword>
<evidence type="ECO:0000256" key="1">
    <source>
        <dbReference type="SAM" id="Phobius"/>
    </source>
</evidence>
<accession>A0AAP0F231</accession>
<proteinExistence type="predicted"/>
<reference evidence="2 3" key="1">
    <citation type="submission" date="2024-01" db="EMBL/GenBank/DDBJ databases">
        <title>Genome assemblies of Stephania.</title>
        <authorList>
            <person name="Yang L."/>
        </authorList>
    </citation>
    <scope>NUCLEOTIDE SEQUENCE [LARGE SCALE GENOMIC DNA]</scope>
    <source>
        <strain evidence="2">JXDWG</strain>
        <tissue evidence="2">Leaf</tissue>
    </source>
</reference>
<keyword evidence="1" id="KW-1133">Transmembrane helix</keyword>
<evidence type="ECO:0000313" key="3">
    <source>
        <dbReference type="Proteomes" id="UP001419268"/>
    </source>
</evidence>
<organism evidence="2 3">
    <name type="scientific">Stephania cephalantha</name>
    <dbReference type="NCBI Taxonomy" id="152367"/>
    <lineage>
        <taxon>Eukaryota</taxon>
        <taxon>Viridiplantae</taxon>
        <taxon>Streptophyta</taxon>
        <taxon>Embryophyta</taxon>
        <taxon>Tracheophyta</taxon>
        <taxon>Spermatophyta</taxon>
        <taxon>Magnoliopsida</taxon>
        <taxon>Ranunculales</taxon>
        <taxon>Menispermaceae</taxon>
        <taxon>Menispermoideae</taxon>
        <taxon>Cissampelideae</taxon>
        <taxon>Stephania</taxon>
    </lineage>
</organism>
<evidence type="ECO:0000313" key="2">
    <source>
        <dbReference type="EMBL" id="KAK9101027.1"/>
    </source>
</evidence>
<keyword evidence="1" id="KW-0472">Membrane</keyword>
<name>A0AAP0F231_9MAGN</name>